<evidence type="ECO:0000313" key="3">
    <source>
        <dbReference type="Proteomes" id="UP000606974"/>
    </source>
</evidence>
<name>A0A8H7ABK3_9EURO</name>
<dbReference type="EMBL" id="JAACFV010000295">
    <property type="protein sequence ID" value="KAF7502220.1"/>
    <property type="molecule type" value="Genomic_DNA"/>
</dbReference>
<feature type="transmembrane region" description="Helical" evidence="1">
    <location>
        <begin position="275"/>
        <end position="300"/>
    </location>
</feature>
<dbReference type="Proteomes" id="UP000606974">
    <property type="component" value="Unassembled WGS sequence"/>
</dbReference>
<gene>
    <name evidence="2" type="ORF">GJ744_006433</name>
</gene>
<keyword evidence="3" id="KW-1185">Reference proteome</keyword>
<feature type="transmembrane region" description="Helical" evidence="1">
    <location>
        <begin position="217"/>
        <end position="236"/>
    </location>
</feature>
<feature type="transmembrane region" description="Helical" evidence="1">
    <location>
        <begin position="320"/>
        <end position="342"/>
    </location>
</feature>
<keyword evidence="1" id="KW-0472">Membrane</keyword>
<evidence type="ECO:0000313" key="2">
    <source>
        <dbReference type="EMBL" id="KAF7502220.1"/>
    </source>
</evidence>
<keyword evidence="1" id="KW-1133">Transmembrane helix</keyword>
<feature type="transmembrane region" description="Helical" evidence="1">
    <location>
        <begin position="44"/>
        <end position="77"/>
    </location>
</feature>
<comment type="caution">
    <text evidence="2">The sequence shown here is derived from an EMBL/GenBank/DDBJ whole genome shotgun (WGS) entry which is preliminary data.</text>
</comment>
<feature type="transmembrane region" description="Helical" evidence="1">
    <location>
        <begin position="98"/>
        <end position="116"/>
    </location>
</feature>
<protein>
    <submittedName>
        <fullName evidence="2">Uncharacterized protein</fullName>
    </submittedName>
</protein>
<feature type="transmembrane region" description="Helical" evidence="1">
    <location>
        <begin position="155"/>
        <end position="177"/>
    </location>
</feature>
<keyword evidence="1" id="KW-0812">Transmembrane</keyword>
<proteinExistence type="predicted"/>
<evidence type="ECO:0000256" key="1">
    <source>
        <dbReference type="SAM" id="Phobius"/>
    </source>
</evidence>
<sequence length="361" mass="39969">MTCNFTSPLDLLPMEQDPNANLESLIAGCSDVCSLVWGKGNPDLAGIGVVISYGFQLGLAILFGPIIFVDLFFFSVLRQSRRTSRLVTWLSQSHQTCLWSQLLYAIAISLACFIRQTQESCLIYENSIITELAGLNIISFLLTLSSYYHPIERMIVFAPSAITIYVFTFLAEFILFIHPPQFARIIQACINIAENKKQAGTKDLVGQYFTKRELSELVPYTCLVTALAGLWLFLWLRRGRWVQTLEGARRPPADRSRSGTRAAPFQTLKYSKLEWVVGVCVMLLSMGLTGLAADTLSGIMGDRRGMILDSNGETGENLWGVGQIAALFVWAPVLVEIGYNVVDGCKTDFAAMSPLSLPLLP</sequence>
<accession>A0A8H7ABK3</accession>
<dbReference type="AlphaFoldDB" id="A0A8H7ABK3"/>
<reference evidence="2" key="1">
    <citation type="submission" date="2020-02" db="EMBL/GenBank/DDBJ databases">
        <authorList>
            <person name="Palmer J.M."/>
        </authorList>
    </citation>
    <scope>NUCLEOTIDE SEQUENCE</scope>
    <source>
        <strain evidence="2">EPUS1.4</strain>
        <tissue evidence="2">Thallus</tissue>
    </source>
</reference>
<organism evidence="2 3">
    <name type="scientific">Endocarpon pusillum</name>
    <dbReference type="NCBI Taxonomy" id="364733"/>
    <lineage>
        <taxon>Eukaryota</taxon>
        <taxon>Fungi</taxon>
        <taxon>Dikarya</taxon>
        <taxon>Ascomycota</taxon>
        <taxon>Pezizomycotina</taxon>
        <taxon>Eurotiomycetes</taxon>
        <taxon>Chaetothyriomycetidae</taxon>
        <taxon>Verrucariales</taxon>
        <taxon>Verrucariaceae</taxon>
        <taxon>Endocarpon</taxon>
    </lineage>
</organism>
<feature type="transmembrane region" description="Helical" evidence="1">
    <location>
        <begin position="128"/>
        <end position="148"/>
    </location>
</feature>
<dbReference type="OrthoDB" id="4582561at2759"/>